<dbReference type="SUPFAM" id="SSF48403">
    <property type="entry name" value="Ankyrin repeat"/>
    <property type="match status" value="2"/>
</dbReference>
<feature type="repeat" description="ANK" evidence="3">
    <location>
        <begin position="1075"/>
        <end position="1107"/>
    </location>
</feature>
<feature type="repeat" description="ANK" evidence="3">
    <location>
        <begin position="938"/>
        <end position="970"/>
    </location>
</feature>
<feature type="domain" description="GPI inositol-deacylase winged helix" evidence="5">
    <location>
        <begin position="380"/>
        <end position="457"/>
    </location>
</feature>
<reference evidence="7 8" key="1">
    <citation type="journal article" date="2018" name="PLoS Pathog.">
        <title>Evolution of structural diversity of trichothecenes, a family of toxins produced by plant pathogenic and entomopathogenic fungi.</title>
        <authorList>
            <person name="Proctor R.H."/>
            <person name="McCormick S.P."/>
            <person name="Kim H.S."/>
            <person name="Cardoza R.E."/>
            <person name="Stanley A.M."/>
            <person name="Lindo L."/>
            <person name="Kelly A."/>
            <person name="Brown D.W."/>
            <person name="Lee T."/>
            <person name="Vaughan M.M."/>
            <person name="Alexander N.J."/>
            <person name="Busman M."/>
            <person name="Gutierrez S."/>
        </authorList>
    </citation>
    <scope>NUCLEOTIDE SEQUENCE [LARGE SCALE GENOMIC DNA]</scope>
    <source>
        <strain evidence="7 8">NRRL 20695</strain>
    </source>
</reference>
<evidence type="ECO:0000313" key="7">
    <source>
        <dbReference type="EMBL" id="RGP72618.1"/>
    </source>
</evidence>
<dbReference type="Pfam" id="PF12796">
    <property type="entry name" value="Ank_2"/>
    <property type="match status" value="4"/>
</dbReference>
<gene>
    <name evidence="7" type="ORF">FLONG3_6626</name>
</gene>
<dbReference type="PRINTS" id="PR01415">
    <property type="entry name" value="ANKYRIN"/>
</dbReference>
<feature type="domain" description="Nephrocystin 3-like N-terminal" evidence="6">
    <location>
        <begin position="103"/>
        <end position="266"/>
    </location>
</feature>
<name>A0A395SJN0_9HYPO</name>
<keyword evidence="1" id="KW-0677">Repeat</keyword>
<dbReference type="Pfam" id="PF24883">
    <property type="entry name" value="NPHP3_N"/>
    <property type="match status" value="1"/>
</dbReference>
<dbReference type="InterPro" id="IPR036770">
    <property type="entry name" value="Ankyrin_rpt-contain_sf"/>
</dbReference>
<feature type="compositionally biased region" description="Basic and acidic residues" evidence="4">
    <location>
        <begin position="1"/>
        <end position="10"/>
    </location>
</feature>
<feature type="repeat" description="ANK" evidence="3">
    <location>
        <begin position="806"/>
        <end position="838"/>
    </location>
</feature>
<evidence type="ECO:0000256" key="4">
    <source>
        <dbReference type="SAM" id="MobiDB-lite"/>
    </source>
</evidence>
<feature type="repeat" description="ANK" evidence="3">
    <location>
        <begin position="604"/>
        <end position="639"/>
    </location>
</feature>
<feature type="repeat" description="ANK" evidence="3">
    <location>
        <begin position="974"/>
        <end position="1006"/>
    </location>
</feature>
<dbReference type="OrthoDB" id="195446at2759"/>
<proteinExistence type="predicted"/>
<dbReference type="AlphaFoldDB" id="A0A395SJN0"/>
<dbReference type="SMART" id="SM00248">
    <property type="entry name" value="ANK"/>
    <property type="match status" value="16"/>
</dbReference>
<evidence type="ECO:0000256" key="2">
    <source>
        <dbReference type="ARBA" id="ARBA00023043"/>
    </source>
</evidence>
<feature type="repeat" description="ANK" evidence="3">
    <location>
        <begin position="1007"/>
        <end position="1039"/>
    </location>
</feature>
<dbReference type="PANTHER" id="PTHR24198:SF165">
    <property type="entry name" value="ANKYRIN REPEAT-CONTAINING PROTEIN-RELATED"/>
    <property type="match status" value="1"/>
</dbReference>
<feature type="repeat" description="ANK" evidence="3">
    <location>
        <begin position="1040"/>
        <end position="1074"/>
    </location>
</feature>
<dbReference type="PROSITE" id="PS50297">
    <property type="entry name" value="ANK_REP_REGION"/>
    <property type="match status" value="9"/>
</dbReference>
<organism evidence="7 8">
    <name type="scientific">Fusarium longipes</name>
    <dbReference type="NCBI Taxonomy" id="694270"/>
    <lineage>
        <taxon>Eukaryota</taxon>
        <taxon>Fungi</taxon>
        <taxon>Dikarya</taxon>
        <taxon>Ascomycota</taxon>
        <taxon>Pezizomycotina</taxon>
        <taxon>Sordariomycetes</taxon>
        <taxon>Hypocreomycetidae</taxon>
        <taxon>Hypocreales</taxon>
        <taxon>Nectriaceae</taxon>
        <taxon>Fusarium</taxon>
    </lineage>
</organism>
<dbReference type="Proteomes" id="UP000266234">
    <property type="component" value="Unassembled WGS sequence"/>
</dbReference>
<dbReference type="InterPro" id="IPR054471">
    <property type="entry name" value="GPIID_WHD"/>
</dbReference>
<dbReference type="Pfam" id="PF22939">
    <property type="entry name" value="WHD_GPIID"/>
    <property type="match status" value="1"/>
</dbReference>
<feature type="compositionally biased region" description="Polar residues" evidence="4">
    <location>
        <begin position="33"/>
        <end position="43"/>
    </location>
</feature>
<evidence type="ECO:0000256" key="1">
    <source>
        <dbReference type="ARBA" id="ARBA00022737"/>
    </source>
</evidence>
<evidence type="ECO:0000259" key="5">
    <source>
        <dbReference type="Pfam" id="PF22939"/>
    </source>
</evidence>
<dbReference type="EMBL" id="PXOG01000147">
    <property type="protein sequence ID" value="RGP72618.1"/>
    <property type="molecule type" value="Genomic_DNA"/>
</dbReference>
<keyword evidence="8" id="KW-1185">Reference proteome</keyword>
<feature type="repeat" description="ANK" evidence="3">
    <location>
        <begin position="571"/>
        <end position="603"/>
    </location>
</feature>
<feature type="region of interest" description="Disordered" evidence="4">
    <location>
        <begin position="1"/>
        <end position="43"/>
    </location>
</feature>
<feature type="repeat" description="ANK" evidence="3">
    <location>
        <begin position="773"/>
        <end position="805"/>
    </location>
</feature>
<accession>A0A395SJN0</accession>
<dbReference type="InterPro" id="IPR002110">
    <property type="entry name" value="Ankyrin_rpt"/>
</dbReference>
<dbReference type="STRING" id="694270.A0A395SJN0"/>
<dbReference type="PROSITE" id="PS50088">
    <property type="entry name" value="ANK_REPEAT"/>
    <property type="match status" value="12"/>
</dbReference>
<feature type="repeat" description="ANK" evidence="3">
    <location>
        <begin position="538"/>
        <end position="570"/>
    </location>
</feature>
<evidence type="ECO:0000313" key="8">
    <source>
        <dbReference type="Proteomes" id="UP000266234"/>
    </source>
</evidence>
<dbReference type="InterPro" id="IPR056884">
    <property type="entry name" value="NPHP3-like_N"/>
</dbReference>
<comment type="caution">
    <text evidence="7">The sequence shown here is derived from an EMBL/GenBank/DDBJ whole genome shotgun (WGS) entry which is preliminary data.</text>
</comment>
<evidence type="ECO:0000256" key="3">
    <source>
        <dbReference type="PROSITE-ProRule" id="PRU00023"/>
    </source>
</evidence>
<evidence type="ECO:0000259" key="6">
    <source>
        <dbReference type="Pfam" id="PF24883"/>
    </source>
</evidence>
<dbReference type="Gene3D" id="1.25.40.20">
    <property type="entry name" value="Ankyrin repeat-containing domain"/>
    <property type="match status" value="4"/>
</dbReference>
<protein>
    <submittedName>
        <fullName evidence="7">Uncharacterized protein</fullName>
    </submittedName>
</protein>
<dbReference type="Pfam" id="PF00023">
    <property type="entry name" value="Ank"/>
    <property type="match status" value="1"/>
</dbReference>
<keyword evidence="2 3" id="KW-0040">ANK repeat</keyword>
<feature type="repeat" description="ANK" evidence="3">
    <location>
        <begin position="640"/>
        <end position="672"/>
    </location>
</feature>
<sequence>MASKSSEESNSHVSAQNHASGCQYLGPGDGDQNVVSSNGVQFNDRSDRRQYTTFALNLQADEPGIPSVWNLAQALKLPRTEPPEPNDANSQHLEIATQATPETGKWVLESEEIRQWKDRALLSHRCLGVHGIRHRSMIIDSLRAEIKEQNDSACIYFYFNEGDDKSPPVARIWSTLLLQLLRHRDSKVLAEELKSKFTNSFRGEAPIHPLEYFSLFKAQSATFKTVYLVIDALDSCTNSRDERTRHIMQEALRQLPTNIRLLFTSRSDSLMRGLRIRHRLLVTPHQQDIRAYVKDEIDKDLDLDQLLADSSRKEEVISKITELTLKSGMFLLAKLHLHNLSKQSTWGDIRMALQQLPATSSRAFEACIRRILTSDNASDTELARHVLTWVVHARMSLTVDQVMDSFAIQKSKGSQYQDLRPSKDSILSSCAGLIVEDHETKTLRLVHKSVRDHLQKHQVFLKHPDLRIAKASLTCLLLREPTQSRSAFFLYSANNWCSHLVQPFDNELKKLVKRLLSDKTSLAKAFKVISATSGRDSEGMTGLHAAVYFDRLAWIKRLLKLGIDINSQCSNGQTALHWAAIYGRHKILDYLVQKSADTNIQDKSGNTALHKLLMGPTTEGIRAVRSLINGGARIDIKGSKGLTPLSSAIRYGPTSIALLLIQSQTDVNAEVTPGWTSLREVFYHAHEMIHRLSHNGKKQSPVDEWTPLRDAVRNHVYCLVHFLLNLGVDLNCPTSDGWLPVLHVVKGGSLVVLDRLLQRQPYPADANQRDAKEGKSALYWAFFYKQRSAIELLIKHGANVNENGPNGWTPLIHAIRDKNEDLVWLLIRAGAQVDQTDGEGWSPLHYAVESKNKNVVWLLVTNKASMKSRHKNVPSALDLALQNVEYSIAWLLCQSGADVNEVDDQGMTLLHRACRDGRSISADVLINHRADPGIKCPAGFNALHYAILGGQEETVEYLVSQGPVRDVINEPDAKGNRALILAILRGNSSMASNLIDNGASCDHQDSRGLTALHHAARMGFHSAIEPLISKAANVDLPDDQGYTVVHHAVNGRSANDYTIELLSDAGANLDVQDNSGLTPLMLAVHLRHVAKTRALLLHGADRHVRNDKGWSAFDLNQAPVYKDEVYITIRELLEETSSNGSEGSIY</sequence>
<feature type="repeat" description="ANK" evidence="3">
    <location>
        <begin position="839"/>
        <end position="871"/>
    </location>
</feature>
<dbReference type="PANTHER" id="PTHR24198">
    <property type="entry name" value="ANKYRIN REPEAT AND PROTEIN KINASE DOMAIN-CONTAINING PROTEIN"/>
    <property type="match status" value="1"/>
</dbReference>